<name>A0A0D0QJ51_9RHOB</name>
<dbReference type="EMBL" id="AONG01000003">
    <property type="protein sequence ID" value="KIQ71073.1"/>
    <property type="molecule type" value="Genomic_DNA"/>
</dbReference>
<evidence type="ECO:0000256" key="3">
    <source>
        <dbReference type="ARBA" id="ARBA00023004"/>
    </source>
</evidence>
<dbReference type="RefSeq" id="WP_018304569.1">
    <property type="nucleotide sequence ID" value="NZ_KB902314.1"/>
</dbReference>
<dbReference type="eggNOG" id="COG1409">
    <property type="taxonomic scope" value="Bacteria"/>
</dbReference>
<dbReference type="CDD" id="cd07400">
    <property type="entry name" value="MPP_1"/>
    <property type="match status" value="1"/>
</dbReference>
<dbReference type="STRING" id="1123501.Wenmar_00451"/>
<protein>
    <submittedName>
        <fullName evidence="6">Putative phosphohydrolase</fullName>
    </submittedName>
</protein>
<dbReference type="PANTHER" id="PTHR42988:SF2">
    <property type="entry name" value="CYCLIC NUCLEOTIDE PHOSPHODIESTERASE CBUA0032-RELATED"/>
    <property type="match status" value="1"/>
</dbReference>
<keyword evidence="3" id="KW-0408">Iron</keyword>
<evidence type="ECO:0000259" key="5">
    <source>
        <dbReference type="Pfam" id="PF00149"/>
    </source>
</evidence>
<dbReference type="GO" id="GO:0046872">
    <property type="term" value="F:metal ion binding"/>
    <property type="evidence" value="ECO:0007669"/>
    <property type="project" value="UniProtKB-KW"/>
</dbReference>
<evidence type="ECO:0000256" key="1">
    <source>
        <dbReference type="ARBA" id="ARBA00022723"/>
    </source>
</evidence>
<dbReference type="InterPro" id="IPR004843">
    <property type="entry name" value="Calcineurin-like_PHP"/>
</dbReference>
<dbReference type="SUPFAM" id="SSF56300">
    <property type="entry name" value="Metallo-dependent phosphatases"/>
    <property type="match status" value="1"/>
</dbReference>
<dbReference type="AlphaFoldDB" id="A0A0D0QJ51"/>
<gene>
    <name evidence="6" type="ORF">Wenmar_00451</name>
</gene>
<organism evidence="6 7">
    <name type="scientific">Wenxinia marina DSM 24838</name>
    <dbReference type="NCBI Taxonomy" id="1123501"/>
    <lineage>
        <taxon>Bacteria</taxon>
        <taxon>Pseudomonadati</taxon>
        <taxon>Pseudomonadota</taxon>
        <taxon>Alphaproteobacteria</taxon>
        <taxon>Rhodobacterales</taxon>
        <taxon>Roseobacteraceae</taxon>
        <taxon>Wenxinia</taxon>
    </lineage>
</organism>
<evidence type="ECO:0000313" key="6">
    <source>
        <dbReference type="EMBL" id="KIQ71073.1"/>
    </source>
</evidence>
<dbReference type="Gene3D" id="3.60.21.10">
    <property type="match status" value="1"/>
</dbReference>
<dbReference type="Proteomes" id="UP000035100">
    <property type="component" value="Unassembled WGS sequence"/>
</dbReference>
<comment type="caution">
    <text evidence="6">The sequence shown here is derived from an EMBL/GenBank/DDBJ whole genome shotgun (WGS) entry which is preliminary data.</text>
</comment>
<dbReference type="InterPro" id="IPR050884">
    <property type="entry name" value="CNP_phosphodiesterase-III"/>
</dbReference>
<dbReference type="GO" id="GO:0016787">
    <property type="term" value="F:hydrolase activity"/>
    <property type="evidence" value="ECO:0007669"/>
    <property type="project" value="UniProtKB-KW"/>
</dbReference>
<feature type="domain" description="Calcineurin-like phosphoesterase" evidence="5">
    <location>
        <begin position="3"/>
        <end position="189"/>
    </location>
</feature>
<sequence>MTRLIHLSDLHFGRVRADLTRPLLATIERLKADLVIVSGDFTQRARNSQFRAARAFLDRIAAPTLSVPGNHDTPLDNLWVRFTRPWSRYKRHIDPDLEPCWEDDGVRVVGINTVNPFYWQRGMFAGHARRRVSRELGAVRDSHVGVAVMHHPLEHSPDVDKQLMKGSRKALAALSDAGADIALSGHLHNASAAPFEAAPGLLFVQAGTGLSTRVRGEDNSFNVLDVTPTGAVIERYAAGETPEFSVVDRSEWSRDDGLWRQRT</sequence>
<dbReference type="OrthoDB" id="651281at2"/>
<keyword evidence="7" id="KW-1185">Reference proteome</keyword>
<evidence type="ECO:0000256" key="4">
    <source>
        <dbReference type="ARBA" id="ARBA00025742"/>
    </source>
</evidence>
<proteinExistence type="inferred from homology"/>
<dbReference type="Pfam" id="PF00149">
    <property type="entry name" value="Metallophos"/>
    <property type="match status" value="1"/>
</dbReference>
<comment type="similarity">
    <text evidence="4">Belongs to the cyclic nucleotide phosphodiesterase class-III family.</text>
</comment>
<evidence type="ECO:0000313" key="7">
    <source>
        <dbReference type="Proteomes" id="UP000035100"/>
    </source>
</evidence>
<keyword evidence="1" id="KW-0479">Metal-binding</keyword>
<dbReference type="InterPro" id="IPR029052">
    <property type="entry name" value="Metallo-depent_PP-like"/>
</dbReference>
<dbReference type="PATRIC" id="fig|1123501.6.peg.510"/>
<accession>A0A0D0QJ51</accession>
<dbReference type="PANTHER" id="PTHR42988">
    <property type="entry name" value="PHOSPHOHYDROLASE"/>
    <property type="match status" value="1"/>
</dbReference>
<reference evidence="6 7" key="1">
    <citation type="submission" date="2013-01" db="EMBL/GenBank/DDBJ databases">
        <authorList>
            <person name="Fiebig A."/>
            <person name="Goeker M."/>
            <person name="Klenk H.-P.P."/>
        </authorList>
    </citation>
    <scope>NUCLEOTIDE SEQUENCE [LARGE SCALE GENOMIC DNA]</scope>
    <source>
        <strain evidence="6 7">DSM 24838</strain>
    </source>
</reference>
<evidence type="ECO:0000256" key="2">
    <source>
        <dbReference type="ARBA" id="ARBA00022801"/>
    </source>
</evidence>
<keyword evidence="2 6" id="KW-0378">Hydrolase</keyword>